<dbReference type="Gene3D" id="3.90.1300.10">
    <property type="entry name" value="Amidase signature (AS) domain"/>
    <property type="match status" value="1"/>
</dbReference>
<feature type="domain" description="Amidase" evidence="5">
    <location>
        <begin position="89"/>
        <end position="554"/>
    </location>
</feature>
<keyword evidence="4" id="KW-0472">Membrane</keyword>
<comment type="caution">
    <text evidence="6">The sequence shown here is derived from an EMBL/GenBank/DDBJ whole genome shotgun (WGS) entry which is preliminary data.</text>
</comment>
<dbReference type="InterPro" id="IPR020556">
    <property type="entry name" value="Amidase_CS"/>
</dbReference>
<dbReference type="Pfam" id="PF01425">
    <property type="entry name" value="Amidase"/>
    <property type="match status" value="1"/>
</dbReference>
<dbReference type="PIRSF" id="PIRSF001221">
    <property type="entry name" value="Amidase_fungi"/>
    <property type="match status" value="1"/>
</dbReference>
<dbReference type="InterPro" id="IPR036928">
    <property type="entry name" value="AS_sf"/>
</dbReference>
<dbReference type="PANTHER" id="PTHR45847:SF6">
    <property type="entry name" value="FATTY ACID AMIDE HYDROLASE"/>
    <property type="match status" value="1"/>
</dbReference>
<evidence type="ECO:0000256" key="1">
    <source>
        <dbReference type="ARBA" id="ARBA00009199"/>
    </source>
</evidence>
<keyword evidence="4" id="KW-1133">Transmembrane helix</keyword>
<keyword evidence="4" id="KW-0812">Transmembrane</keyword>
<reference evidence="6 7" key="1">
    <citation type="submission" date="2016-11" db="EMBL/GenBank/DDBJ databases">
        <title>The macronuclear genome of Stentor coeruleus: a giant cell with tiny introns.</title>
        <authorList>
            <person name="Slabodnick M."/>
            <person name="Ruby J.G."/>
            <person name="Reiff S.B."/>
            <person name="Swart E.C."/>
            <person name="Gosai S."/>
            <person name="Prabakaran S."/>
            <person name="Witkowska E."/>
            <person name="Larue G.E."/>
            <person name="Fisher S."/>
            <person name="Freeman R.M."/>
            <person name="Gunawardena J."/>
            <person name="Chu W."/>
            <person name="Stover N.A."/>
            <person name="Gregory B.D."/>
            <person name="Nowacki M."/>
            <person name="Derisi J."/>
            <person name="Roy S.W."/>
            <person name="Marshall W.F."/>
            <person name="Sood P."/>
        </authorList>
    </citation>
    <scope>NUCLEOTIDE SEQUENCE [LARGE SCALE GENOMIC DNA]</scope>
    <source>
        <strain evidence="6">WM001</strain>
    </source>
</reference>
<dbReference type="PROSITE" id="PS00571">
    <property type="entry name" value="AMIDASES"/>
    <property type="match status" value="1"/>
</dbReference>
<protein>
    <recommendedName>
        <fullName evidence="5">Amidase domain-containing protein</fullName>
    </recommendedName>
</protein>
<keyword evidence="7" id="KW-1185">Reference proteome</keyword>
<comment type="similarity">
    <text evidence="1">Belongs to the amidase family.</text>
</comment>
<proteinExistence type="inferred from homology"/>
<dbReference type="EMBL" id="MPUH01001403">
    <property type="protein sequence ID" value="OMJ67996.1"/>
    <property type="molecule type" value="Genomic_DNA"/>
</dbReference>
<dbReference type="InterPro" id="IPR052096">
    <property type="entry name" value="Endocannabinoid_amidase"/>
</dbReference>
<feature type="transmembrane region" description="Helical" evidence="4">
    <location>
        <begin position="12"/>
        <end position="28"/>
    </location>
</feature>
<dbReference type="AlphaFoldDB" id="A0A1R2AU15"/>
<keyword evidence="2" id="KW-0378">Hydrolase</keyword>
<evidence type="ECO:0000256" key="2">
    <source>
        <dbReference type="ARBA" id="ARBA00022801"/>
    </source>
</evidence>
<feature type="active site" description="Charge relay system" evidence="3">
    <location>
        <position position="209"/>
    </location>
</feature>
<dbReference type="SUPFAM" id="SSF75304">
    <property type="entry name" value="Amidase signature (AS) enzymes"/>
    <property type="match status" value="1"/>
</dbReference>
<organism evidence="6 7">
    <name type="scientific">Stentor coeruleus</name>
    <dbReference type="NCBI Taxonomy" id="5963"/>
    <lineage>
        <taxon>Eukaryota</taxon>
        <taxon>Sar</taxon>
        <taxon>Alveolata</taxon>
        <taxon>Ciliophora</taxon>
        <taxon>Postciliodesmatophora</taxon>
        <taxon>Heterotrichea</taxon>
        <taxon>Heterotrichida</taxon>
        <taxon>Stentoridae</taxon>
        <taxon>Stentor</taxon>
    </lineage>
</organism>
<evidence type="ECO:0000256" key="4">
    <source>
        <dbReference type="SAM" id="Phobius"/>
    </source>
</evidence>
<gene>
    <name evidence="6" type="ORF">SteCoe_34684</name>
</gene>
<dbReference type="GO" id="GO:0009062">
    <property type="term" value="P:fatty acid catabolic process"/>
    <property type="evidence" value="ECO:0007669"/>
    <property type="project" value="TreeGrafter"/>
</dbReference>
<evidence type="ECO:0000313" key="6">
    <source>
        <dbReference type="EMBL" id="OMJ67996.1"/>
    </source>
</evidence>
<dbReference type="GO" id="GO:0017064">
    <property type="term" value="F:fatty acid amide hydrolase activity"/>
    <property type="evidence" value="ECO:0007669"/>
    <property type="project" value="TreeGrafter"/>
</dbReference>
<evidence type="ECO:0000256" key="3">
    <source>
        <dbReference type="PIRSR" id="PIRSR001221-1"/>
    </source>
</evidence>
<feature type="active site" description="Charge relay system" evidence="3">
    <location>
        <position position="134"/>
    </location>
</feature>
<name>A0A1R2AU15_9CILI</name>
<dbReference type="PANTHER" id="PTHR45847">
    <property type="entry name" value="FATTY ACID AMIDE HYDROLASE"/>
    <property type="match status" value="1"/>
</dbReference>
<dbReference type="OrthoDB" id="421993at2759"/>
<dbReference type="GO" id="GO:0004040">
    <property type="term" value="F:amidase activity"/>
    <property type="evidence" value="ECO:0007669"/>
    <property type="project" value="TreeGrafter"/>
</dbReference>
<evidence type="ECO:0000313" key="7">
    <source>
        <dbReference type="Proteomes" id="UP000187209"/>
    </source>
</evidence>
<evidence type="ECO:0000259" key="5">
    <source>
        <dbReference type="Pfam" id="PF01425"/>
    </source>
</evidence>
<dbReference type="InterPro" id="IPR023631">
    <property type="entry name" value="Amidase_dom"/>
</dbReference>
<accession>A0A1R2AU15</accession>
<feature type="active site" description="Acyl-ester intermediate" evidence="3">
    <location>
        <position position="233"/>
    </location>
</feature>
<sequence length="568" mass="64232">MNIDKKNIKKGILGLCMGYIVVKIGVLIKDKIVAKKLKKEAEQFVAARNAKKLQIPPISDEKKQRILRLKAYQVKEALLQGDFTIEEIFFTYVEKAQTIGRELNLSAEELFEESLKSLQTLPDGPLYGVLIAVKDEIFQKNCHSSGGLIRKIHEEDPTESILITSLRNKGAIPFLRSNLMQLMMWFECTNNLYGRAENPLDPKRTTGGSSGGSAGLVASGSAMIAIGSDYAGSIRIPASFCGLYGFKSTSSRSSKENTVKTHPKAAPPGEIICPYSHGPIGKCVEDLILVLDCWWQDTMWKTDFIVPPLTFNYEVYRSNRKLRVGVFDFNKIFPCAPVVKDAVRDAARRLENDGYEIVEFDTGMMTKGCDLFVRSAFGSESKHLIEELQGDYPAWPYLADYLDYKIPLFGLFSLHLLKLSGFHITYKFLSNVKKLSFQEFCELCQEISSFRFDFNVYWQSLNLDVLICPIWPLVAPFHETTFDLAPCFSYCFIWNLLDYPAGVVPVKKVRQGEDIFPYENNDATYRVAKECMKDSVGLPVSVQVVANVNQDEKALNIMKVLQGYYQYE</sequence>
<dbReference type="Proteomes" id="UP000187209">
    <property type="component" value="Unassembled WGS sequence"/>
</dbReference>